<dbReference type="SUPFAM" id="SSF54285">
    <property type="entry name" value="MoaD/ThiS"/>
    <property type="match status" value="1"/>
</dbReference>
<gene>
    <name evidence="3" type="ORF">MPNT_130027</name>
</gene>
<dbReference type="InterPro" id="IPR002782">
    <property type="entry name" value="Mut7-C_RNAse_dom"/>
</dbReference>
<evidence type="ECO:0000259" key="1">
    <source>
        <dbReference type="Pfam" id="PF01927"/>
    </source>
</evidence>
<dbReference type="RefSeq" id="WP_174582852.1">
    <property type="nucleotide sequence ID" value="NZ_CAJNOB010000005.1"/>
</dbReference>
<accession>A0A8J2BRS3</accession>
<reference evidence="3" key="1">
    <citation type="submission" date="2021-02" db="EMBL/GenBank/DDBJ databases">
        <authorList>
            <person name="Cremers G."/>
            <person name="Picone N."/>
        </authorList>
    </citation>
    <scope>NUCLEOTIDE SEQUENCE</scope>
    <source>
        <strain evidence="3">PQ17</strain>
    </source>
</reference>
<keyword evidence="4" id="KW-1185">Reference proteome</keyword>
<dbReference type="Pfam" id="PF14451">
    <property type="entry name" value="Ub-Mut7C"/>
    <property type="match status" value="1"/>
</dbReference>
<dbReference type="PANTHER" id="PTHR39081:SF1">
    <property type="entry name" value="MUT7-C RNASE DOMAIN-CONTAINING PROTEIN"/>
    <property type="match status" value="1"/>
</dbReference>
<dbReference type="AlphaFoldDB" id="A0A8J2BRS3"/>
<comment type="caution">
    <text evidence="3">The sequence shown here is derived from an EMBL/GenBank/DDBJ whole genome shotgun (WGS) entry which is preliminary data.</text>
</comment>
<evidence type="ECO:0008006" key="5">
    <source>
        <dbReference type="Google" id="ProtNLM"/>
    </source>
</evidence>
<dbReference type="Proteomes" id="UP000663859">
    <property type="component" value="Unassembled WGS sequence"/>
</dbReference>
<dbReference type="PANTHER" id="PTHR39081">
    <property type="entry name" value="MUT7-C DOMAIN-CONTAINING PROTEIN"/>
    <property type="match status" value="1"/>
</dbReference>
<sequence length="262" mass="30226">MNTATFRLYGPLNDFLPARLRQRLLERPVTGRSTVKDSLESLGVPHPEIALILVNGNPVDFHYLVQAGDRVSAFPQFWQWEISSLSKVSPPPLEEPRFVVDVNLGRLARHMRLLGFDTLYLPQAEDEELARKSCEEKRWLLTRDPELLKRSCVQYGYWVRQRYPGDQAVEVIQKFSLESAARPGSRCLVCNSLLVSFARESLPPECWSQVPPRVRNHYKEFRLCPGCSKVYWAGTHWDRMERFASLVLERTRKESQGKAGKP</sequence>
<evidence type="ECO:0000259" key="2">
    <source>
        <dbReference type="Pfam" id="PF14451"/>
    </source>
</evidence>
<evidence type="ECO:0000313" key="3">
    <source>
        <dbReference type="EMBL" id="CAF0692969.1"/>
    </source>
</evidence>
<dbReference type="InterPro" id="IPR016155">
    <property type="entry name" value="Mopterin_synth/thiamin_S_b"/>
</dbReference>
<organism evidence="3 4">
    <name type="scientific">Candidatus Methylacidithermus pantelleriae</name>
    <dbReference type="NCBI Taxonomy" id="2744239"/>
    <lineage>
        <taxon>Bacteria</taxon>
        <taxon>Pseudomonadati</taxon>
        <taxon>Verrucomicrobiota</taxon>
        <taxon>Methylacidiphilae</taxon>
        <taxon>Methylacidiphilales</taxon>
        <taxon>Methylacidiphilaceae</taxon>
        <taxon>Candidatus Methylacidithermus</taxon>
    </lineage>
</organism>
<feature type="domain" description="Ubiquitin Mut7-C" evidence="2">
    <location>
        <begin position="1"/>
        <end position="77"/>
    </location>
</feature>
<feature type="domain" description="Mut7-C RNAse" evidence="1">
    <location>
        <begin position="96"/>
        <end position="243"/>
    </location>
</feature>
<proteinExistence type="predicted"/>
<name>A0A8J2BRS3_9BACT</name>
<evidence type="ECO:0000313" key="4">
    <source>
        <dbReference type="Proteomes" id="UP000663859"/>
    </source>
</evidence>
<protein>
    <recommendedName>
        <fullName evidence="5">Twitching motility protein PilT</fullName>
    </recommendedName>
</protein>
<dbReference type="InterPro" id="IPR027798">
    <property type="entry name" value="Ub_Mut7C"/>
</dbReference>
<dbReference type="EMBL" id="CAJNOB010000005">
    <property type="protein sequence ID" value="CAF0692969.1"/>
    <property type="molecule type" value="Genomic_DNA"/>
</dbReference>
<dbReference type="Pfam" id="PF01927">
    <property type="entry name" value="Mut7-C"/>
    <property type="match status" value="1"/>
</dbReference>